<dbReference type="GO" id="GO:0005737">
    <property type="term" value="C:cytoplasm"/>
    <property type="evidence" value="ECO:0007669"/>
    <property type="project" value="TreeGrafter"/>
</dbReference>
<feature type="transmembrane region" description="Helical" evidence="6">
    <location>
        <begin position="1395"/>
        <end position="1421"/>
    </location>
</feature>
<dbReference type="InterPro" id="IPR011989">
    <property type="entry name" value="ARM-like"/>
</dbReference>
<feature type="transmembrane region" description="Helical" evidence="6">
    <location>
        <begin position="1309"/>
        <end position="1330"/>
    </location>
</feature>
<keyword evidence="6" id="KW-1133">Transmembrane helix</keyword>
<dbReference type="GO" id="GO:0006606">
    <property type="term" value="P:protein import into nucleus"/>
    <property type="evidence" value="ECO:0007669"/>
    <property type="project" value="TreeGrafter"/>
</dbReference>
<dbReference type="EMBL" id="CAMXCT010006843">
    <property type="protein sequence ID" value="CAI4020949.1"/>
    <property type="molecule type" value="Genomic_DNA"/>
</dbReference>
<dbReference type="OrthoDB" id="437868at2759"/>
<evidence type="ECO:0000256" key="2">
    <source>
        <dbReference type="ARBA" id="ARBA00007991"/>
    </source>
</evidence>
<dbReference type="PANTHER" id="PTHR12363:SF33">
    <property type="entry name" value="IMPORTIN-13"/>
    <property type="match status" value="1"/>
</dbReference>
<keyword evidence="6" id="KW-0472">Membrane</keyword>
<name>A0A9P1M6E2_9DINO</name>
<evidence type="ECO:0000313" key="9">
    <source>
        <dbReference type="EMBL" id="CAL4808261.1"/>
    </source>
</evidence>
<feature type="transmembrane region" description="Helical" evidence="6">
    <location>
        <begin position="1223"/>
        <end position="1241"/>
    </location>
</feature>
<keyword evidence="3" id="KW-0813">Transport</keyword>
<keyword evidence="6" id="KW-0812">Transmembrane</keyword>
<dbReference type="InterPro" id="IPR051345">
    <property type="entry name" value="Importin_beta-like_NTR"/>
</dbReference>
<sequence length="1922" mass="212064">MSHGGYVGRLPAVWQSVRAKIVELHTAVSQAARQEADQTLRQFAETEAAWDASKTFLTDAEPTMQFFGAQTLRRRLQRAAQGYQEPGAGDLKDWVAQLLQWSESMSVQNVAKQQLVIALASIAVALCNTTWKSVVHNLLTLAERQPKIAWGTLLIIPEQLSKVVHKYLRTDDKTLALLGSAGGLLDVAARYPAAGYDQAPTGTLTDSEFSLALQTVTQWSKVMGLQVIEHQSFASHLIGLIGSPAINSDVVLDTVLEILRRSDGAFLIYEPAQQAAPALQKTLVAVTRSMQTMLPTLEQHAASAAQLDEEDARRLARWAEVAGNLIEAYTQLLWLDQEVSEILLRFIAASFMVHPKVAQAVSELWAVLKEAKRDGKLPEGVMPGLLQRLAEPSIHSFVRFSRFDSPEDRADLVQMRSAQQDILVDMYCIAAGTAEAQLVLSTLLHGSLERHPPALDVLSRRLKQLEKAEAAGDAVGVEVVWYAFQGIAEVIADEPNVPDAFHSVLRSVVKVGAAPVEVSSTGAALLRACGPHYEKDLQAHLAPAVQWLMTMVTHIPVDASETVQELCGYAGKLLLPFVEEFLKVVSEVAPKAPSEVDAALHGALLGITRNLPADQAVMGFARICEGSASSLKSGLDVSTEAGRQMLHRILCRILRCDSVMEEAGSSQQGLGPTPEARLASQCIARFLLSCWTALALPCQQLLLAAPVAKDATKGRPIFEYSDVALQVNVLALLRRAGRAACEAESVELATALQQLLVTCCQEGQLAVLGAMAQLAGHPQLAQSIVLPQLDLISNTSLMSVQKGRPAEELIPFLDLCSALAGSVGDSLFSSRQLAPLSQLCVAALGSTEHEVLKPALLFLQRLLTSRSAQLSSTDVAALAQQVVGRFHQWPRSMSGGIFKVFSAMAERHEPIYLSTVAAAGSAGSTAPCMASLSAADRQLAQQAMARLRGPRLKHLLQELGDIARGEHTVETWRTVKVILAVLMDAIDALNDNYKSWAYFGAGLAQIHGSARLFREIFQETSSGDFGIHIKDGPLFRCHTRILDTSGGFCGKVRQFGKLMSRNADHDEIPAAKDYFKAQGYTRLLNDLQSIQFSQPMERSALNGSLASKLGGKREDPLKPGFSTAHFIGGTVGTNKRADPFFLAERYEIQCDCELMAELLRFIYCGEMSFFEGQEGTHKANEILTQKMLAICFEAERFSVDALYEKLLAWFGTSLVHLRYGFCTWYAVVLCGTAFALGTLWYSAVRLLHLVRCGTLRYSAVRLLHLVWYSAVRLLHLVRCGTLRYGFCTWCGALRYGFCTWYAVVLCGTAFAPGMVLCGTAFALGTLRYGFALGTLRYPAVQLLHLVRCGTLRYGFCTWYAAELFGTAFALGTLWYSAVRLLHLVRCGTLRYGFCTWYAVVLCGTGFALGVVLCGTAFALGIPLRYGFCTWYAVVLCGTASALSTLRYAAVRLLHLVWYSAVRLLHLVRCTWCGTLRYGFCTWYPAVLCGTAFALGVVLCGTAFAPGVVLCGTAFALGTLWYSAVRLFALGVVLRGMSLAARKAYRSVPSAKAVPQSTASYQVQKPYRTVPQQVQKPYGRVPHQVQKPYTAEYHTKCKSRTAKYHTRCKSRTAEYHSVPSAKAVPQSTTAYQVQKLYRRVLQRTKCKSRTAEYHTRCKSRTAEYHNVPSAKAVPQSTTPGATYQVQKPRTKCKNRTAEYHTKCKSCTAEYHSVPSAKAVPQSTTAYQVQKPYRRVPQRTKYKSRTAEYHSVPSAKAVSQSTTAYQMQKPYRRVPHQVQKPYRRVPHQVEKPYRRVPQRTKCKSRMQSTTAYQVQKPYRRVPQRTKYKSRTAEYHSVPSAKAVPQSTTAYRVQKPYRRVPQSTAAYQVQKPYRRVLQRTKCKSRTAEYHSVPSAKAVPQSTTAYQVQKPYRKRTKLKKEAKQPS</sequence>
<evidence type="ECO:0000256" key="4">
    <source>
        <dbReference type="ARBA" id="ARBA00023242"/>
    </source>
</evidence>
<reference evidence="8" key="2">
    <citation type="submission" date="2024-04" db="EMBL/GenBank/DDBJ databases">
        <authorList>
            <person name="Chen Y."/>
            <person name="Shah S."/>
            <person name="Dougan E. K."/>
            <person name="Thang M."/>
            <person name="Chan C."/>
        </authorList>
    </citation>
    <scope>NUCLEOTIDE SEQUENCE [LARGE SCALE GENOMIC DNA]</scope>
</reference>
<dbReference type="SUPFAM" id="SSF48371">
    <property type="entry name" value="ARM repeat"/>
    <property type="match status" value="1"/>
</dbReference>
<dbReference type="PANTHER" id="PTHR12363">
    <property type="entry name" value="TRANSPORTIN 3 AND IMPORTIN 13"/>
    <property type="match status" value="1"/>
</dbReference>
<feature type="compositionally biased region" description="Polar residues" evidence="5">
    <location>
        <begin position="1673"/>
        <end position="1686"/>
    </location>
</feature>
<dbReference type="EMBL" id="CAMXCT020006843">
    <property type="protein sequence ID" value="CAL1174324.1"/>
    <property type="molecule type" value="Genomic_DNA"/>
</dbReference>
<evidence type="ECO:0000256" key="3">
    <source>
        <dbReference type="ARBA" id="ARBA00022448"/>
    </source>
</evidence>
<accession>A0A9P1M6E2</accession>
<comment type="similarity">
    <text evidence="2">Belongs to the importin beta family.</text>
</comment>
<feature type="transmembrane region" description="Helical" evidence="6">
    <location>
        <begin position="1513"/>
        <end position="1533"/>
    </location>
</feature>
<keyword evidence="4" id="KW-0539">Nucleus</keyword>
<dbReference type="Gene3D" id="1.25.10.10">
    <property type="entry name" value="Leucine-rich Repeat Variant"/>
    <property type="match status" value="1"/>
</dbReference>
<dbReference type="EMBL" id="CAMXCT030006843">
    <property type="protein sequence ID" value="CAL4808261.1"/>
    <property type="molecule type" value="Genomic_DNA"/>
</dbReference>
<protein>
    <submittedName>
        <fullName evidence="9">Importin N-terminal domain-containing protein</fullName>
    </submittedName>
</protein>
<organism evidence="7">
    <name type="scientific">Cladocopium goreaui</name>
    <dbReference type="NCBI Taxonomy" id="2562237"/>
    <lineage>
        <taxon>Eukaryota</taxon>
        <taxon>Sar</taxon>
        <taxon>Alveolata</taxon>
        <taxon>Dinophyceae</taxon>
        <taxon>Suessiales</taxon>
        <taxon>Symbiodiniaceae</taxon>
        <taxon>Cladocopium</taxon>
    </lineage>
</organism>
<comment type="caution">
    <text evidence="7">The sequence shown here is derived from an EMBL/GenBank/DDBJ whole genome shotgun (WGS) entry which is preliminary data.</text>
</comment>
<evidence type="ECO:0000256" key="1">
    <source>
        <dbReference type="ARBA" id="ARBA00004123"/>
    </source>
</evidence>
<dbReference type="GO" id="GO:0005634">
    <property type="term" value="C:nucleus"/>
    <property type="evidence" value="ECO:0007669"/>
    <property type="project" value="UniProtKB-SubCell"/>
</dbReference>
<gene>
    <name evidence="7" type="ORF">C1SCF055_LOCUS45316</name>
</gene>
<evidence type="ECO:0000313" key="7">
    <source>
        <dbReference type="EMBL" id="CAI4020949.1"/>
    </source>
</evidence>
<dbReference type="Proteomes" id="UP001152797">
    <property type="component" value="Unassembled WGS sequence"/>
</dbReference>
<evidence type="ECO:0000313" key="8">
    <source>
        <dbReference type="EMBL" id="CAL1174324.1"/>
    </source>
</evidence>
<feature type="region of interest" description="Disordered" evidence="5">
    <location>
        <begin position="1735"/>
        <end position="1765"/>
    </location>
</feature>
<reference evidence="7" key="1">
    <citation type="submission" date="2022-10" db="EMBL/GenBank/DDBJ databases">
        <authorList>
            <person name="Chen Y."/>
            <person name="Dougan E. K."/>
            <person name="Chan C."/>
            <person name="Rhodes N."/>
            <person name="Thang M."/>
        </authorList>
    </citation>
    <scope>NUCLEOTIDE SEQUENCE</scope>
</reference>
<feature type="region of interest" description="Disordered" evidence="5">
    <location>
        <begin position="1884"/>
        <end position="1922"/>
    </location>
</feature>
<feature type="region of interest" description="Disordered" evidence="5">
    <location>
        <begin position="1667"/>
        <end position="1686"/>
    </location>
</feature>
<feature type="transmembrane region" description="Helical" evidence="6">
    <location>
        <begin position="1351"/>
        <end position="1375"/>
    </location>
</feature>
<keyword evidence="10" id="KW-1185">Reference proteome</keyword>
<comment type="subcellular location">
    <subcellularLocation>
        <location evidence="1">Nucleus</location>
    </subcellularLocation>
</comment>
<feature type="transmembrane region" description="Helical" evidence="6">
    <location>
        <begin position="1482"/>
        <end position="1507"/>
    </location>
</feature>
<evidence type="ECO:0000313" key="10">
    <source>
        <dbReference type="Proteomes" id="UP001152797"/>
    </source>
</evidence>
<feature type="transmembrane region" description="Helical" evidence="6">
    <location>
        <begin position="1428"/>
        <end position="1449"/>
    </location>
</feature>
<proteinExistence type="inferred from homology"/>
<feature type="compositionally biased region" description="Polar residues" evidence="5">
    <location>
        <begin position="1755"/>
        <end position="1764"/>
    </location>
</feature>
<evidence type="ECO:0000256" key="6">
    <source>
        <dbReference type="SAM" id="Phobius"/>
    </source>
</evidence>
<dbReference type="InterPro" id="IPR016024">
    <property type="entry name" value="ARM-type_fold"/>
</dbReference>
<evidence type="ECO:0000256" key="5">
    <source>
        <dbReference type="SAM" id="MobiDB-lite"/>
    </source>
</evidence>